<name>A0A518REK1_9SPHN</name>
<dbReference type="EMBL" id="CP042239">
    <property type="protein sequence ID" value="QDX25858.1"/>
    <property type="molecule type" value="Genomic_DNA"/>
</dbReference>
<dbReference type="RefSeq" id="WP_145846097.1">
    <property type="nucleotide sequence ID" value="NZ_CP042239.1"/>
</dbReference>
<protein>
    <submittedName>
        <fullName evidence="2">Uncharacterized protein</fullName>
    </submittedName>
</protein>
<gene>
    <name evidence="2" type="ORF">FPZ54_07370</name>
</gene>
<dbReference type="AlphaFoldDB" id="A0A518REK1"/>
<evidence type="ECO:0000256" key="1">
    <source>
        <dbReference type="SAM" id="SignalP"/>
    </source>
</evidence>
<dbReference type="OrthoDB" id="7586108at2"/>
<dbReference type="Proteomes" id="UP000318055">
    <property type="component" value="Chromosome"/>
</dbReference>
<feature type="signal peptide" evidence="1">
    <location>
        <begin position="1"/>
        <end position="23"/>
    </location>
</feature>
<proteinExistence type="predicted"/>
<keyword evidence="3" id="KW-1185">Reference proteome</keyword>
<sequence length="82" mass="8639">MRITIATAAAAILAAGLATPAMADPKPTPRPALVGTETREEISGDQTVCVKKTPTGSRVARKVCKSHAEWLNEGFDPLAPRQ</sequence>
<dbReference type="KEGG" id="ssua:FPZ54_07370"/>
<keyword evidence="1" id="KW-0732">Signal</keyword>
<reference evidence="2 3" key="1">
    <citation type="submission" date="2019-07" db="EMBL/GenBank/DDBJ databases">
        <title>Sphingomonas alkalisoli sp. nov., isolated from rhizosphere soil of Suaedae salsa.</title>
        <authorList>
            <person name="Zhang H."/>
            <person name="Xu L."/>
            <person name="Zhang J.-X."/>
            <person name="Sun J.-Q."/>
        </authorList>
    </citation>
    <scope>NUCLEOTIDE SEQUENCE [LARGE SCALE GENOMIC DNA]</scope>
    <source>
        <strain evidence="2 3">XS-10</strain>
    </source>
</reference>
<accession>A0A518REK1</accession>
<evidence type="ECO:0000313" key="3">
    <source>
        <dbReference type="Proteomes" id="UP000318055"/>
    </source>
</evidence>
<feature type="chain" id="PRO_5021935863" evidence="1">
    <location>
        <begin position="24"/>
        <end position="82"/>
    </location>
</feature>
<organism evidence="2 3">
    <name type="scientific">Sphingomonas suaedae</name>
    <dbReference type="NCBI Taxonomy" id="2599297"/>
    <lineage>
        <taxon>Bacteria</taxon>
        <taxon>Pseudomonadati</taxon>
        <taxon>Pseudomonadota</taxon>
        <taxon>Alphaproteobacteria</taxon>
        <taxon>Sphingomonadales</taxon>
        <taxon>Sphingomonadaceae</taxon>
        <taxon>Sphingomonas</taxon>
    </lineage>
</organism>
<evidence type="ECO:0000313" key="2">
    <source>
        <dbReference type="EMBL" id="QDX25858.1"/>
    </source>
</evidence>